<dbReference type="STRING" id="1895771.BGO89_03375"/>
<dbReference type="SUPFAM" id="SSF51695">
    <property type="entry name" value="PLC-like phosphodiesterases"/>
    <property type="match status" value="1"/>
</dbReference>
<evidence type="ECO:0000313" key="2">
    <source>
        <dbReference type="EMBL" id="OJX58283.1"/>
    </source>
</evidence>
<dbReference type="GO" id="GO:0008081">
    <property type="term" value="F:phosphoric diester hydrolase activity"/>
    <property type="evidence" value="ECO:0007669"/>
    <property type="project" value="InterPro"/>
</dbReference>
<organism evidence="2 3">
    <name type="scientific">Candidatus Kapaibacterium thiocyanatum</name>
    <dbReference type="NCBI Taxonomy" id="1895771"/>
    <lineage>
        <taxon>Bacteria</taxon>
        <taxon>Pseudomonadati</taxon>
        <taxon>Candidatus Kapaibacteriota</taxon>
        <taxon>Candidatus Kapaibacteriia</taxon>
        <taxon>Candidatus Kapaibacteriales</taxon>
        <taxon>Candidatus Kapaibacteriaceae</taxon>
        <taxon>Candidatus Kapaibacterium</taxon>
    </lineage>
</organism>
<dbReference type="AlphaFoldDB" id="A0A1M3L0C6"/>
<evidence type="ECO:0000313" key="3">
    <source>
        <dbReference type="Proteomes" id="UP000184233"/>
    </source>
</evidence>
<proteinExistence type="predicted"/>
<dbReference type="Gene3D" id="3.20.20.190">
    <property type="entry name" value="Phosphatidylinositol (PI) phosphodiesterase"/>
    <property type="match status" value="1"/>
</dbReference>
<dbReference type="PROSITE" id="PS51257">
    <property type="entry name" value="PROKAR_LIPOPROTEIN"/>
    <property type="match status" value="1"/>
</dbReference>
<name>A0A1M3L0C6_9BACT</name>
<dbReference type="PANTHER" id="PTHR43805">
    <property type="entry name" value="GLYCEROPHOSPHORYL DIESTER PHOSPHODIESTERASE"/>
    <property type="match status" value="1"/>
</dbReference>
<reference evidence="2 3" key="1">
    <citation type="submission" date="2016-09" db="EMBL/GenBank/DDBJ databases">
        <title>Genome-resolved meta-omics ties microbial dynamics to process performance in biotechnology for thiocyanate degradation.</title>
        <authorList>
            <person name="Kantor R.S."/>
            <person name="Huddy R.J."/>
            <person name="Iyer R."/>
            <person name="Thomas B.C."/>
            <person name="Brown C.T."/>
            <person name="Anantharaman K."/>
            <person name="Tringe S."/>
            <person name="Hettich R.L."/>
            <person name="Harrison S.T."/>
            <person name="Banfield J.F."/>
        </authorList>
    </citation>
    <scope>NUCLEOTIDE SEQUENCE [LARGE SCALE GENOMIC DNA]</scope>
    <source>
        <strain evidence="2">59-99</strain>
    </source>
</reference>
<dbReference type="InterPro" id="IPR030395">
    <property type="entry name" value="GP_PDE_dom"/>
</dbReference>
<accession>A0A1M3L0C6</accession>
<dbReference type="GO" id="GO:0006629">
    <property type="term" value="P:lipid metabolic process"/>
    <property type="evidence" value="ECO:0007669"/>
    <property type="project" value="InterPro"/>
</dbReference>
<dbReference type="EMBL" id="MKVH01000019">
    <property type="protein sequence ID" value="OJX58283.1"/>
    <property type="molecule type" value="Genomic_DNA"/>
</dbReference>
<sequence>MSGRIVRWLLPLVVLAGCVTPLEDILDPAIDLDDVEASVTLLDTTVKEDMGGVYSVEEGQQQFGDTIALRWNARDLSGFGTRNVCFLTMRGGVRGDTGVIEGTWRFTTGSSTGIIRLRALPDEGGRALSGGTVKAKDIVWRGTWSGADGANARPLVLRGKRALFRRPNGFSIIAHRGGGRNSERYGVSENSLEMMRLASRLGATGIEIDVHRTRDDQAIIFHDPTFTPRTIRGAYVLGDVENYTLRQIKAVARLVNGEQIPTLEEALRTVIDETPLEMVWLDIKAETIIDSIIAVQKRMMEYAVQQRRTVKIYLGIPTSEVRDAYLASPLRGAVPVLCELDANSVRAVDAAVWAPRFTAGLQLDVVKQMHREQRRVYVWTLDDPNFMRSFLTDGDFDGVLTNYPMLLAAIFYTRAL</sequence>
<dbReference type="Pfam" id="PF03009">
    <property type="entry name" value="GDPD"/>
    <property type="match status" value="1"/>
</dbReference>
<dbReference type="InterPro" id="IPR017946">
    <property type="entry name" value="PLC-like_Pdiesterase_TIM-brl"/>
</dbReference>
<feature type="domain" description="GP-PDE" evidence="1">
    <location>
        <begin position="170"/>
        <end position="411"/>
    </location>
</feature>
<protein>
    <recommendedName>
        <fullName evidence="1">GP-PDE domain-containing protein</fullName>
    </recommendedName>
</protein>
<gene>
    <name evidence="2" type="ORF">BGO89_03375</name>
</gene>
<dbReference type="PANTHER" id="PTHR43805:SF1">
    <property type="entry name" value="GP-PDE DOMAIN-CONTAINING PROTEIN"/>
    <property type="match status" value="1"/>
</dbReference>
<evidence type="ECO:0000259" key="1">
    <source>
        <dbReference type="PROSITE" id="PS51704"/>
    </source>
</evidence>
<dbReference type="PROSITE" id="PS51704">
    <property type="entry name" value="GP_PDE"/>
    <property type="match status" value="1"/>
</dbReference>
<comment type="caution">
    <text evidence="2">The sequence shown here is derived from an EMBL/GenBank/DDBJ whole genome shotgun (WGS) entry which is preliminary data.</text>
</comment>
<dbReference type="Proteomes" id="UP000184233">
    <property type="component" value="Unassembled WGS sequence"/>
</dbReference>